<protein>
    <submittedName>
        <fullName evidence="2">Uncharacterized protein</fullName>
    </submittedName>
</protein>
<accession>A0A6V7HIA5</accession>
<comment type="caution">
    <text evidence="2">The sequence shown here is derived from an EMBL/GenBank/DDBJ whole genome shotgun (WGS) entry which is preliminary data.</text>
</comment>
<evidence type="ECO:0000256" key="1">
    <source>
        <dbReference type="SAM" id="MobiDB-lite"/>
    </source>
</evidence>
<feature type="non-terminal residue" evidence="2">
    <location>
        <position position="59"/>
    </location>
</feature>
<keyword evidence="3" id="KW-1185">Reference proteome</keyword>
<dbReference type="AlphaFoldDB" id="A0A6V7HIA5"/>
<proteinExistence type="predicted"/>
<name>A0A6V7HIA5_9HYME</name>
<evidence type="ECO:0000313" key="3">
    <source>
        <dbReference type="Proteomes" id="UP000752696"/>
    </source>
</evidence>
<organism evidence="2 3">
    <name type="scientific">Heterotrigona itama</name>
    <dbReference type="NCBI Taxonomy" id="395501"/>
    <lineage>
        <taxon>Eukaryota</taxon>
        <taxon>Metazoa</taxon>
        <taxon>Ecdysozoa</taxon>
        <taxon>Arthropoda</taxon>
        <taxon>Hexapoda</taxon>
        <taxon>Insecta</taxon>
        <taxon>Pterygota</taxon>
        <taxon>Neoptera</taxon>
        <taxon>Endopterygota</taxon>
        <taxon>Hymenoptera</taxon>
        <taxon>Apocrita</taxon>
        <taxon>Aculeata</taxon>
        <taxon>Apoidea</taxon>
        <taxon>Anthophila</taxon>
        <taxon>Apidae</taxon>
        <taxon>Heterotrigona</taxon>
    </lineage>
</organism>
<feature type="region of interest" description="Disordered" evidence="1">
    <location>
        <begin position="1"/>
        <end position="22"/>
    </location>
</feature>
<dbReference type="EMBL" id="CAJDYZ010011435">
    <property type="protein sequence ID" value="CAD1479444.1"/>
    <property type="molecule type" value="Genomic_DNA"/>
</dbReference>
<sequence length="59" mass="6886">MARILYSRSSSEKRKNPRNTMDSVIKGQKFLASLITRTLQTMPLSFPRMQQAKWCAMHN</sequence>
<evidence type="ECO:0000313" key="2">
    <source>
        <dbReference type="EMBL" id="CAD1479444.1"/>
    </source>
</evidence>
<dbReference type="Proteomes" id="UP000752696">
    <property type="component" value="Unassembled WGS sequence"/>
</dbReference>
<gene>
    <name evidence="2" type="ORF">MHI_LOCUS859343</name>
</gene>
<reference evidence="2" key="1">
    <citation type="submission" date="2020-07" db="EMBL/GenBank/DDBJ databases">
        <authorList>
            <person name="Nazaruddin N."/>
        </authorList>
    </citation>
    <scope>NUCLEOTIDE SEQUENCE</scope>
</reference>